<dbReference type="EMBL" id="JAOYFB010000039">
    <property type="protein sequence ID" value="KAK4030981.1"/>
    <property type="molecule type" value="Genomic_DNA"/>
</dbReference>
<name>A0ABR0B0S9_9CRUS</name>
<protein>
    <submittedName>
        <fullName evidence="1">Uncharacterized protein</fullName>
    </submittedName>
</protein>
<proteinExistence type="predicted"/>
<sequence length="71" mass="8228">MDAMLETTYAQNFQILKLVTINDDFVLVDKWMLWERFKEKIPQTEKDSVNNLLGGKNALSQGKRVLQNADI</sequence>
<evidence type="ECO:0000313" key="2">
    <source>
        <dbReference type="Proteomes" id="UP001234178"/>
    </source>
</evidence>
<organism evidence="1 2">
    <name type="scientific">Daphnia magna</name>
    <dbReference type="NCBI Taxonomy" id="35525"/>
    <lineage>
        <taxon>Eukaryota</taxon>
        <taxon>Metazoa</taxon>
        <taxon>Ecdysozoa</taxon>
        <taxon>Arthropoda</taxon>
        <taxon>Crustacea</taxon>
        <taxon>Branchiopoda</taxon>
        <taxon>Diplostraca</taxon>
        <taxon>Cladocera</taxon>
        <taxon>Anomopoda</taxon>
        <taxon>Daphniidae</taxon>
        <taxon>Daphnia</taxon>
    </lineage>
</organism>
<dbReference type="Proteomes" id="UP001234178">
    <property type="component" value="Unassembled WGS sequence"/>
</dbReference>
<accession>A0ABR0B0S9</accession>
<evidence type="ECO:0000313" key="1">
    <source>
        <dbReference type="EMBL" id="KAK4030981.1"/>
    </source>
</evidence>
<gene>
    <name evidence="1" type="ORF">OUZ56_024411</name>
</gene>
<comment type="caution">
    <text evidence="1">The sequence shown here is derived from an EMBL/GenBank/DDBJ whole genome shotgun (WGS) entry which is preliminary data.</text>
</comment>
<keyword evidence="2" id="KW-1185">Reference proteome</keyword>
<reference evidence="1 2" key="1">
    <citation type="journal article" date="2023" name="Nucleic Acids Res.">
        <title>The hologenome of Daphnia magna reveals possible DNA methylation and microbiome-mediated evolution of the host genome.</title>
        <authorList>
            <person name="Chaturvedi A."/>
            <person name="Li X."/>
            <person name="Dhandapani V."/>
            <person name="Marshall H."/>
            <person name="Kissane S."/>
            <person name="Cuenca-Cambronero M."/>
            <person name="Asole G."/>
            <person name="Calvet F."/>
            <person name="Ruiz-Romero M."/>
            <person name="Marangio P."/>
            <person name="Guigo R."/>
            <person name="Rago D."/>
            <person name="Mirbahai L."/>
            <person name="Eastwood N."/>
            <person name="Colbourne J.K."/>
            <person name="Zhou J."/>
            <person name="Mallon E."/>
            <person name="Orsini L."/>
        </authorList>
    </citation>
    <scope>NUCLEOTIDE SEQUENCE [LARGE SCALE GENOMIC DNA]</scope>
    <source>
        <strain evidence="1">LRV0_1</strain>
    </source>
</reference>